<accession>A0A0K8NZB6</accession>
<sequence>MFIRRSREPHVTVKKAAAPKRRDADLAYEAIEAMISTMALPPGSPVVEAEISERIALGRTPVREALMRLMSIGLIVQQPRRGLLVSPIDLANHLDTILTRRVLERVIASCSARRANAAERQRLMDCAERMVAAAAHDDLAAYMRADHDLDTANHAASRNTSAVTAVVPLVTQCRRFWYAYQHAGEITEGARCHALLASGIARGSEAEAVQGADALMDYLEAFTRRVIDN</sequence>
<evidence type="ECO:0000313" key="6">
    <source>
        <dbReference type="Proteomes" id="UP000037660"/>
    </source>
</evidence>
<evidence type="ECO:0000313" key="5">
    <source>
        <dbReference type="EMBL" id="GAP35644.1"/>
    </source>
</evidence>
<keyword evidence="1" id="KW-0805">Transcription regulation</keyword>
<dbReference type="GO" id="GO:0003700">
    <property type="term" value="F:DNA-binding transcription factor activity"/>
    <property type="evidence" value="ECO:0007669"/>
    <property type="project" value="InterPro"/>
</dbReference>
<dbReference type="InterPro" id="IPR036390">
    <property type="entry name" value="WH_DNA-bd_sf"/>
</dbReference>
<dbReference type="SUPFAM" id="SSF46785">
    <property type="entry name" value="Winged helix' DNA-binding domain"/>
    <property type="match status" value="1"/>
</dbReference>
<comment type="caution">
    <text evidence="5">The sequence shown here is derived from an EMBL/GenBank/DDBJ whole genome shotgun (WGS) entry which is preliminary data.</text>
</comment>
<dbReference type="Gene3D" id="1.20.120.530">
    <property type="entry name" value="GntR ligand-binding domain-like"/>
    <property type="match status" value="1"/>
</dbReference>
<dbReference type="SUPFAM" id="SSF48008">
    <property type="entry name" value="GntR ligand-binding domain-like"/>
    <property type="match status" value="1"/>
</dbReference>
<feature type="domain" description="HTH gntR-type" evidence="4">
    <location>
        <begin position="21"/>
        <end position="88"/>
    </location>
</feature>
<dbReference type="InterPro" id="IPR011711">
    <property type="entry name" value="GntR_C"/>
</dbReference>
<dbReference type="SMART" id="SM00345">
    <property type="entry name" value="HTH_GNTR"/>
    <property type="match status" value="1"/>
</dbReference>
<keyword evidence="3" id="KW-0804">Transcription</keyword>
<keyword evidence="6" id="KW-1185">Reference proteome</keyword>
<dbReference type="AlphaFoldDB" id="A0A0K8NZB6"/>
<evidence type="ECO:0000256" key="3">
    <source>
        <dbReference type="ARBA" id="ARBA00023163"/>
    </source>
</evidence>
<dbReference type="Proteomes" id="UP000037660">
    <property type="component" value="Unassembled WGS sequence"/>
</dbReference>
<keyword evidence="2" id="KW-0238">DNA-binding</keyword>
<dbReference type="InterPro" id="IPR008920">
    <property type="entry name" value="TF_FadR/GntR_C"/>
</dbReference>
<reference evidence="6" key="1">
    <citation type="submission" date="2015-07" db="EMBL/GenBank/DDBJ databases">
        <title>Discovery of a poly(ethylene terephthalate assimilation.</title>
        <authorList>
            <person name="Yoshida S."/>
            <person name="Hiraga K."/>
            <person name="Takehana T."/>
            <person name="Taniguchi I."/>
            <person name="Yamaji H."/>
            <person name="Maeda Y."/>
            <person name="Toyohara K."/>
            <person name="Miyamoto K."/>
            <person name="Kimura Y."/>
            <person name="Oda K."/>
        </authorList>
    </citation>
    <scope>NUCLEOTIDE SEQUENCE [LARGE SCALE GENOMIC DNA]</scope>
    <source>
        <strain evidence="6">NBRC 110686 / TISTR 2288 / 201-F6</strain>
    </source>
</reference>
<dbReference type="Gene3D" id="1.10.10.10">
    <property type="entry name" value="Winged helix-like DNA-binding domain superfamily/Winged helix DNA-binding domain"/>
    <property type="match status" value="1"/>
</dbReference>
<dbReference type="PANTHER" id="PTHR43537:SF45">
    <property type="entry name" value="GNTR FAMILY REGULATORY PROTEIN"/>
    <property type="match status" value="1"/>
</dbReference>
<evidence type="ECO:0000256" key="1">
    <source>
        <dbReference type="ARBA" id="ARBA00023015"/>
    </source>
</evidence>
<name>A0A0K8NZB6_PISS1</name>
<dbReference type="STRING" id="1547922.ISF6_1417"/>
<reference evidence="5 6" key="2">
    <citation type="journal article" date="2016" name="Science">
        <title>A bacterium that degrades and assimilates poly(ethylene terephthalate).</title>
        <authorList>
            <person name="Yoshida S."/>
            <person name="Hiraga K."/>
            <person name="Takehana T."/>
            <person name="Taniguchi I."/>
            <person name="Yamaji H."/>
            <person name="Maeda Y."/>
            <person name="Toyohara K."/>
            <person name="Miyamoto K."/>
            <person name="Kimura Y."/>
            <person name="Oda K."/>
        </authorList>
    </citation>
    <scope>NUCLEOTIDE SEQUENCE [LARGE SCALE GENOMIC DNA]</scope>
    <source>
        <strain evidence="6">NBRC 110686 / TISTR 2288 / 201-F6</strain>
    </source>
</reference>
<dbReference type="PANTHER" id="PTHR43537">
    <property type="entry name" value="TRANSCRIPTIONAL REGULATOR, GNTR FAMILY"/>
    <property type="match status" value="1"/>
</dbReference>
<dbReference type="Pfam" id="PF07729">
    <property type="entry name" value="FCD"/>
    <property type="match status" value="1"/>
</dbReference>
<dbReference type="GO" id="GO:0003677">
    <property type="term" value="F:DNA binding"/>
    <property type="evidence" value="ECO:0007669"/>
    <property type="project" value="UniProtKB-KW"/>
</dbReference>
<proteinExistence type="predicted"/>
<dbReference type="OrthoDB" id="8851860at2"/>
<dbReference type="PROSITE" id="PS50949">
    <property type="entry name" value="HTH_GNTR"/>
    <property type="match status" value="1"/>
</dbReference>
<protein>
    <submittedName>
        <fullName evidence="5">Transcriptional regulator, GntR family</fullName>
    </submittedName>
</protein>
<dbReference type="InterPro" id="IPR036388">
    <property type="entry name" value="WH-like_DNA-bd_sf"/>
</dbReference>
<dbReference type="EMBL" id="BBYR01000026">
    <property type="protein sequence ID" value="GAP35644.1"/>
    <property type="molecule type" value="Genomic_DNA"/>
</dbReference>
<dbReference type="InterPro" id="IPR000524">
    <property type="entry name" value="Tscrpt_reg_HTH_GntR"/>
</dbReference>
<dbReference type="Pfam" id="PF00392">
    <property type="entry name" value="GntR"/>
    <property type="match status" value="1"/>
</dbReference>
<dbReference type="SMART" id="SM00895">
    <property type="entry name" value="FCD"/>
    <property type="match status" value="1"/>
</dbReference>
<evidence type="ECO:0000256" key="2">
    <source>
        <dbReference type="ARBA" id="ARBA00023125"/>
    </source>
</evidence>
<organism evidence="5 6">
    <name type="scientific">Piscinibacter sakaiensis</name>
    <name type="common">Ideonella sakaiensis</name>
    <dbReference type="NCBI Taxonomy" id="1547922"/>
    <lineage>
        <taxon>Bacteria</taxon>
        <taxon>Pseudomonadati</taxon>
        <taxon>Pseudomonadota</taxon>
        <taxon>Betaproteobacteria</taxon>
        <taxon>Burkholderiales</taxon>
        <taxon>Sphaerotilaceae</taxon>
        <taxon>Piscinibacter</taxon>
    </lineage>
</organism>
<evidence type="ECO:0000259" key="4">
    <source>
        <dbReference type="PROSITE" id="PS50949"/>
    </source>
</evidence>
<gene>
    <name evidence="5" type="ORF">ISF6_1417</name>
</gene>